<dbReference type="EMBL" id="CAESAL010000056">
    <property type="protein sequence ID" value="CAB4344621.1"/>
    <property type="molecule type" value="Genomic_DNA"/>
</dbReference>
<evidence type="ECO:0000256" key="1">
    <source>
        <dbReference type="SAM" id="Phobius"/>
    </source>
</evidence>
<evidence type="ECO:0000313" key="7">
    <source>
        <dbReference type="EMBL" id="CAB4790153.1"/>
    </source>
</evidence>
<dbReference type="EMBL" id="CAEZVC010000034">
    <property type="protein sequence ID" value="CAB4620491.1"/>
    <property type="molecule type" value="Genomic_DNA"/>
</dbReference>
<reference evidence="2" key="1">
    <citation type="submission" date="2020-05" db="EMBL/GenBank/DDBJ databases">
        <authorList>
            <person name="Chiriac C."/>
            <person name="Salcher M."/>
            <person name="Ghai R."/>
            <person name="Kavagutti S V."/>
        </authorList>
    </citation>
    <scope>NUCLEOTIDE SEQUENCE</scope>
</reference>
<evidence type="ECO:0000313" key="11">
    <source>
        <dbReference type="EMBL" id="CAB5076630.1"/>
    </source>
</evidence>
<keyword evidence="1" id="KW-0472">Membrane</keyword>
<dbReference type="AlphaFoldDB" id="A0A6J5ZQ57"/>
<evidence type="ECO:0000313" key="3">
    <source>
        <dbReference type="EMBL" id="CAB4371731.1"/>
    </source>
</evidence>
<dbReference type="EMBL" id="CAFAAM010000252">
    <property type="protein sequence ID" value="CAB4816474.1"/>
    <property type="molecule type" value="Genomic_DNA"/>
</dbReference>
<sequence length="152" mass="15997">MSHRRFQGDCGQVGGIEVIPFGILTFVIAMLVIANAWAVIDADLSTTSAAREAVRAFVEAPDEESAQIRAASAAQQAFQGQGRSTGATSLSISYTGSRGWSRCSRVTVTVHHPVHAIRVPLIGGFGHGFDVVASQSEVIDPFRSGLPGDAQC</sequence>
<dbReference type="EMBL" id="CAEUNJ010000039">
    <property type="protein sequence ID" value="CAB4371731.1"/>
    <property type="molecule type" value="Genomic_DNA"/>
</dbReference>
<dbReference type="EMBL" id="CAFAAD010000042">
    <property type="protein sequence ID" value="CAB4790153.1"/>
    <property type="molecule type" value="Genomic_DNA"/>
</dbReference>
<evidence type="ECO:0000313" key="5">
    <source>
        <dbReference type="EMBL" id="CAB4620491.1"/>
    </source>
</evidence>
<protein>
    <submittedName>
        <fullName evidence="2">Unannotated protein</fullName>
    </submittedName>
</protein>
<evidence type="ECO:0000313" key="9">
    <source>
        <dbReference type="EMBL" id="CAB4953848.1"/>
    </source>
</evidence>
<dbReference type="EMBL" id="CAEZXY010000129">
    <property type="protein sequence ID" value="CAB4723010.1"/>
    <property type="molecule type" value="Genomic_DNA"/>
</dbReference>
<dbReference type="EMBL" id="CAEZTY010000118">
    <property type="protein sequence ID" value="CAB4600165.1"/>
    <property type="molecule type" value="Genomic_DNA"/>
</dbReference>
<accession>A0A6J5ZQ57</accession>
<organism evidence="2">
    <name type="scientific">freshwater metagenome</name>
    <dbReference type="NCBI Taxonomy" id="449393"/>
    <lineage>
        <taxon>unclassified sequences</taxon>
        <taxon>metagenomes</taxon>
        <taxon>ecological metagenomes</taxon>
    </lineage>
</organism>
<evidence type="ECO:0000313" key="2">
    <source>
        <dbReference type="EMBL" id="CAB4344621.1"/>
    </source>
</evidence>
<keyword evidence="1" id="KW-1133">Transmembrane helix</keyword>
<keyword evidence="1" id="KW-0812">Transmembrane</keyword>
<name>A0A6J5ZQ57_9ZZZZ</name>
<dbReference type="EMBL" id="CAFBNJ010000046">
    <property type="protein sequence ID" value="CAB4953848.1"/>
    <property type="molecule type" value="Genomic_DNA"/>
</dbReference>
<feature type="transmembrane region" description="Helical" evidence="1">
    <location>
        <begin position="21"/>
        <end position="40"/>
    </location>
</feature>
<dbReference type="EMBL" id="CAFBOK010000121">
    <property type="protein sequence ID" value="CAB4987479.1"/>
    <property type="molecule type" value="Genomic_DNA"/>
</dbReference>
<evidence type="ECO:0000313" key="8">
    <source>
        <dbReference type="EMBL" id="CAB4816474.1"/>
    </source>
</evidence>
<evidence type="ECO:0000313" key="4">
    <source>
        <dbReference type="EMBL" id="CAB4600165.1"/>
    </source>
</evidence>
<dbReference type="EMBL" id="CAFBRD010000033">
    <property type="protein sequence ID" value="CAB5076630.1"/>
    <property type="molecule type" value="Genomic_DNA"/>
</dbReference>
<evidence type="ECO:0000313" key="6">
    <source>
        <dbReference type="EMBL" id="CAB4723010.1"/>
    </source>
</evidence>
<gene>
    <name evidence="4" type="ORF">UFOPK1762_01872</name>
    <name evidence="5" type="ORF">UFOPK1906_00729</name>
    <name evidence="6" type="ORF">UFOPK2624_01849</name>
    <name evidence="7" type="ORF">UFOPK2969_00728</name>
    <name evidence="8" type="ORF">UFOPK3010_01485</name>
    <name evidence="2" type="ORF">UFOPK3331_01390</name>
    <name evidence="9" type="ORF">UFOPK3785_01005</name>
    <name evidence="10" type="ORF">UFOPK3927_01096</name>
    <name evidence="3" type="ORF">UFOPK4201_01020</name>
    <name evidence="11" type="ORF">UFOPK4371_00786</name>
</gene>
<proteinExistence type="predicted"/>
<evidence type="ECO:0000313" key="10">
    <source>
        <dbReference type="EMBL" id="CAB4987479.1"/>
    </source>
</evidence>